<dbReference type="PANTHER" id="PTHR45436:SF5">
    <property type="entry name" value="SENSOR HISTIDINE KINASE TRCS"/>
    <property type="match status" value="1"/>
</dbReference>
<evidence type="ECO:0000256" key="10">
    <source>
        <dbReference type="ARBA" id="ARBA00023136"/>
    </source>
</evidence>
<evidence type="ECO:0000256" key="7">
    <source>
        <dbReference type="ARBA" id="ARBA00022777"/>
    </source>
</evidence>
<sequence>MRFKNPKVRRNLTVQLLLASVGGLVAAIALVGMTVAVLLDWQSSALAEIGVRDNALDIAASVKFDPSGYPVAVDLPDDLEKMFDGLPKDATFRILDATGAVLITAAPSPALTTITARMTGPPEVGTLLLDDDFAFRVATVPIDRAHATFYVQMAQSERLTSMVRLTDSKTALQVVIITCLLAALVFGVAITLTLKRMLQPLLDASTAASQISARNLSERIDAAPLPQELSPLIAAFNSALGRLETGYRVQQDFLAAAAHELKTPLALVRAEIELSDIPAREALLQDIDLMSRQVHQLLHLAEASETHNYVFEPSDANAVLLDVVQYLERLAERHEVRIEAPPASTSFELVADRGALFTLLKNLIENAIHHAPSHSVVVVHWSGKKLLIQDEGPGIAPGSMPKLFDRFWSGKTGAQEGAGLGLSICKEIALAHGWTLSAQNASPQPGAVFTVEMPRGKLKE</sequence>
<comment type="subcellular location">
    <subcellularLocation>
        <location evidence="2">Membrane</location>
    </subcellularLocation>
</comment>
<organism evidence="14 15">
    <name type="scientific">Achromobacter seleniivolatilans</name>
    <dbReference type="NCBI Taxonomy" id="3047478"/>
    <lineage>
        <taxon>Bacteria</taxon>
        <taxon>Pseudomonadati</taxon>
        <taxon>Pseudomonadota</taxon>
        <taxon>Betaproteobacteria</taxon>
        <taxon>Burkholderiales</taxon>
        <taxon>Alcaligenaceae</taxon>
        <taxon>Achromobacter</taxon>
    </lineage>
</organism>
<evidence type="ECO:0000256" key="4">
    <source>
        <dbReference type="ARBA" id="ARBA00022553"/>
    </source>
</evidence>
<dbReference type="InterPro" id="IPR036890">
    <property type="entry name" value="HATPase_C_sf"/>
</dbReference>
<dbReference type="SUPFAM" id="SSF55874">
    <property type="entry name" value="ATPase domain of HSP90 chaperone/DNA topoisomerase II/histidine kinase"/>
    <property type="match status" value="1"/>
</dbReference>
<dbReference type="RefSeq" id="WP_306951822.1">
    <property type="nucleotide sequence ID" value="NZ_CP132977.1"/>
</dbReference>
<evidence type="ECO:0000313" key="15">
    <source>
        <dbReference type="Proteomes" id="UP001234798"/>
    </source>
</evidence>
<accession>A0ABY9MAB2</accession>
<dbReference type="SMART" id="SM00388">
    <property type="entry name" value="HisKA"/>
    <property type="match status" value="1"/>
</dbReference>
<feature type="transmembrane region" description="Helical" evidence="11">
    <location>
        <begin position="171"/>
        <end position="194"/>
    </location>
</feature>
<dbReference type="PANTHER" id="PTHR45436">
    <property type="entry name" value="SENSOR HISTIDINE KINASE YKOH"/>
    <property type="match status" value="1"/>
</dbReference>
<evidence type="ECO:0000256" key="8">
    <source>
        <dbReference type="ARBA" id="ARBA00022989"/>
    </source>
</evidence>
<dbReference type="EC" id="2.7.13.3" evidence="3"/>
<dbReference type="GO" id="GO:0005524">
    <property type="term" value="F:ATP binding"/>
    <property type="evidence" value="ECO:0007669"/>
    <property type="project" value="UniProtKB-KW"/>
</dbReference>
<geneLocation type="plasmid" evidence="14 15">
    <name>unnamed</name>
</geneLocation>
<evidence type="ECO:0000256" key="2">
    <source>
        <dbReference type="ARBA" id="ARBA00004370"/>
    </source>
</evidence>
<evidence type="ECO:0000256" key="1">
    <source>
        <dbReference type="ARBA" id="ARBA00000085"/>
    </source>
</evidence>
<dbReference type="Gene3D" id="3.30.565.10">
    <property type="entry name" value="Histidine kinase-like ATPase, C-terminal domain"/>
    <property type="match status" value="1"/>
</dbReference>
<proteinExistence type="predicted"/>
<evidence type="ECO:0000256" key="11">
    <source>
        <dbReference type="SAM" id="Phobius"/>
    </source>
</evidence>
<dbReference type="SMART" id="SM00304">
    <property type="entry name" value="HAMP"/>
    <property type="match status" value="1"/>
</dbReference>
<dbReference type="InterPro" id="IPR036097">
    <property type="entry name" value="HisK_dim/P_sf"/>
</dbReference>
<dbReference type="SMART" id="SM00387">
    <property type="entry name" value="HATPase_c"/>
    <property type="match status" value="1"/>
</dbReference>
<evidence type="ECO:0000256" key="6">
    <source>
        <dbReference type="ARBA" id="ARBA00022692"/>
    </source>
</evidence>
<keyword evidence="9" id="KW-0902">Two-component regulatory system</keyword>
<feature type="transmembrane region" description="Helical" evidence="11">
    <location>
        <begin position="12"/>
        <end position="39"/>
    </location>
</feature>
<evidence type="ECO:0000259" key="12">
    <source>
        <dbReference type="PROSITE" id="PS50109"/>
    </source>
</evidence>
<dbReference type="InterPro" id="IPR050428">
    <property type="entry name" value="TCS_sensor_his_kinase"/>
</dbReference>
<dbReference type="EMBL" id="CP132977">
    <property type="protein sequence ID" value="WMD23915.1"/>
    <property type="molecule type" value="Genomic_DNA"/>
</dbReference>
<feature type="domain" description="Histidine kinase" evidence="12">
    <location>
        <begin position="256"/>
        <end position="457"/>
    </location>
</feature>
<dbReference type="InterPro" id="IPR003594">
    <property type="entry name" value="HATPase_dom"/>
</dbReference>
<keyword evidence="6 11" id="KW-0812">Transmembrane</keyword>
<keyword evidence="4" id="KW-0597">Phosphoprotein</keyword>
<keyword evidence="7" id="KW-0418">Kinase</keyword>
<dbReference type="Gene3D" id="6.10.340.10">
    <property type="match status" value="1"/>
</dbReference>
<dbReference type="Pfam" id="PF02518">
    <property type="entry name" value="HATPase_c"/>
    <property type="match status" value="1"/>
</dbReference>
<dbReference type="PROSITE" id="PS50109">
    <property type="entry name" value="HIS_KIN"/>
    <property type="match status" value="1"/>
</dbReference>
<dbReference type="SUPFAM" id="SSF47384">
    <property type="entry name" value="Homodimeric domain of signal transducing histidine kinase"/>
    <property type="match status" value="1"/>
</dbReference>
<evidence type="ECO:0000256" key="5">
    <source>
        <dbReference type="ARBA" id="ARBA00022679"/>
    </source>
</evidence>
<evidence type="ECO:0000259" key="13">
    <source>
        <dbReference type="PROSITE" id="PS50885"/>
    </source>
</evidence>
<evidence type="ECO:0000256" key="3">
    <source>
        <dbReference type="ARBA" id="ARBA00012438"/>
    </source>
</evidence>
<dbReference type="InterPro" id="IPR003660">
    <property type="entry name" value="HAMP_dom"/>
</dbReference>
<keyword evidence="15" id="KW-1185">Reference proteome</keyword>
<name>A0ABY9MAB2_9BURK</name>
<dbReference type="InterPro" id="IPR003661">
    <property type="entry name" value="HisK_dim/P_dom"/>
</dbReference>
<dbReference type="InterPro" id="IPR005467">
    <property type="entry name" value="His_kinase_dom"/>
</dbReference>
<dbReference type="PRINTS" id="PR00344">
    <property type="entry name" value="BCTRLSENSOR"/>
</dbReference>
<keyword evidence="8 11" id="KW-1133">Transmembrane helix</keyword>
<dbReference type="Gene3D" id="1.10.287.130">
    <property type="match status" value="1"/>
</dbReference>
<dbReference type="Pfam" id="PF00512">
    <property type="entry name" value="HisKA"/>
    <property type="match status" value="1"/>
</dbReference>
<keyword evidence="14" id="KW-0614">Plasmid</keyword>
<keyword evidence="10 11" id="KW-0472">Membrane</keyword>
<gene>
    <name evidence="14" type="ORF">RAS12_30245</name>
</gene>
<dbReference type="CDD" id="cd00082">
    <property type="entry name" value="HisKA"/>
    <property type="match status" value="1"/>
</dbReference>
<keyword evidence="14" id="KW-0547">Nucleotide-binding</keyword>
<protein>
    <recommendedName>
        <fullName evidence="3">histidine kinase</fullName>
        <ecNumber evidence="3">2.7.13.3</ecNumber>
    </recommendedName>
</protein>
<feature type="domain" description="HAMP" evidence="13">
    <location>
        <begin position="195"/>
        <end position="248"/>
    </location>
</feature>
<dbReference type="InterPro" id="IPR004358">
    <property type="entry name" value="Sig_transdc_His_kin-like_C"/>
</dbReference>
<evidence type="ECO:0000313" key="14">
    <source>
        <dbReference type="EMBL" id="WMD23915.1"/>
    </source>
</evidence>
<dbReference type="Proteomes" id="UP001234798">
    <property type="component" value="Plasmid unnamed"/>
</dbReference>
<dbReference type="CDD" id="cd00075">
    <property type="entry name" value="HATPase"/>
    <property type="match status" value="1"/>
</dbReference>
<dbReference type="Pfam" id="PF00672">
    <property type="entry name" value="HAMP"/>
    <property type="match status" value="1"/>
</dbReference>
<comment type="catalytic activity">
    <reaction evidence="1">
        <text>ATP + protein L-histidine = ADP + protein N-phospho-L-histidine.</text>
        <dbReference type="EC" id="2.7.13.3"/>
    </reaction>
</comment>
<dbReference type="PROSITE" id="PS50885">
    <property type="entry name" value="HAMP"/>
    <property type="match status" value="1"/>
</dbReference>
<keyword evidence="14" id="KW-0067">ATP-binding</keyword>
<keyword evidence="5" id="KW-0808">Transferase</keyword>
<evidence type="ECO:0000256" key="9">
    <source>
        <dbReference type="ARBA" id="ARBA00023012"/>
    </source>
</evidence>
<reference evidence="14 15" key="1">
    <citation type="submission" date="2023-08" db="EMBL/GenBank/DDBJ databases">
        <title>Achromobacter seleniivolatilans sp. nov., isolated from seleniferous soil.</title>
        <authorList>
            <person name="Zhang S."/>
            <person name="Li K."/>
            <person name="Peng J."/>
            <person name="Zhao Q."/>
            <person name="Wang H."/>
            <person name="Guo Y."/>
        </authorList>
    </citation>
    <scope>NUCLEOTIDE SEQUENCE [LARGE SCALE GENOMIC DNA]</scope>
    <source>
        <strain evidence="14 15">R39</strain>
        <plasmid evidence="14 15">unnamed</plasmid>
    </source>
</reference>